<dbReference type="EMBL" id="LXQA010238412">
    <property type="protein sequence ID" value="MCI36883.1"/>
    <property type="molecule type" value="Genomic_DNA"/>
</dbReference>
<name>A0A392RJV6_9FABA</name>
<proteinExistence type="predicted"/>
<evidence type="ECO:0000313" key="3">
    <source>
        <dbReference type="Proteomes" id="UP000265520"/>
    </source>
</evidence>
<dbReference type="GO" id="GO:0043531">
    <property type="term" value="F:ADP binding"/>
    <property type="evidence" value="ECO:0007669"/>
    <property type="project" value="InterPro"/>
</dbReference>
<keyword evidence="3" id="KW-1185">Reference proteome</keyword>
<dbReference type="InterPro" id="IPR002182">
    <property type="entry name" value="NB-ARC"/>
</dbReference>
<dbReference type="Pfam" id="PF00931">
    <property type="entry name" value="NB-ARC"/>
    <property type="match status" value="1"/>
</dbReference>
<evidence type="ECO:0000313" key="2">
    <source>
        <dbReference type="EMBL" id="MCI36883.1"/>
    </source>
</evidence>
<dbReference type="Proteomes" id="UP000265520">
    <property type="component" value="Unassembled WGS sequence"/>
</dbReference>
<dbReference type="Gene3D" id="3.40.50.300">
    <property type="entry name" value="P-loop containing nucleotide triphosphate hydrolases"/>
    <property type="match status" value="1"/>
</dbReference>
<dbReference type="AlphaFoldDB" id="A0A392RJV6"/>
<evidence type="ECO:0000259" key="1">
    <source>
        <dbReference type="Pfam" id="PF00931"/>
    </source>
</evidence>
<dbReference type="SUPFAM" id="SSF52540">
    <property type="entry name" value="P-loop containing nucleoside triphosphate hydrolases"/>
    <property type="match status" value="1"/>
</dbReference>
<comment type="caution">
    <text evidence="2">The sequence shown here is derived from an EMBL/GenBank/DDBJ whole genome shotgun (WGS) entry which is preliminary data.</text>
</comment>
<feature type="domain" description="NB-ARC" evidence="1">
    <location>
        <begin position="49"/>
        <end position="91"/>
    </location>
</feature>
<dbReference type="InterPro" id="IPR027417">
    <property type="entry name" value="P-loop_NTPase"/>
</dbReference>
<protein>
    <submittedName>
        <fullName evidence="2">Disease resistance protein</fullName>
    </submittedName>
</protein>
<organism evidence="2 3">
    <name type="scientific">Trifolium medium</name>
    <dbReference type="NCBI Taxonomy" id="97028"/>
    <lineage>
        <taxon>Eukaryota</taxon>
        <taxon>Viridiplantae</taxon>
        <taxon>Streptophyta</taxon>
        <taxon>Embryophyta</taxon>
        <taxon>Tracheophyta</taxon>
        <taxon>Spermatophyta</taxon>
        <taxon>Magnoliopsida</taxon>
        <taxon>eudicotyledons</taxon>
        <taxon>Gunneridae</taxon>
        <taxon>Pentapetalae</taxon>
        <taxon>rosids</taxon>
        <taxon>fabids</taxon>
        <taxon>Fabales</taxon>
        <taxon>Fabaceae</taxon>
        <taxon>Papilionoideae</taxon>
        <taxon>50 kb inversion clade</taxon>
        <taxon>NPAAA clade</taxon>
        <taxon>Hologalegina</taxon>
        <taxon>IRL clade</taxon>
        <taxon>Trifolieae</taxon>
        <taxon>Trifolium</taxon>
    </lineage>
</organism>
<reference evidence="2 3" key="1">
    <citation type="journal article" date="2018" name="Front. Plant Sci.">
        <title>Red Clover (Trifolium pratense) and Zigzag Clover (T. medium) - A Picture of Genomic Similarities and Differences.</title>
        <authorList>
            <person name="Dluhosova J."/>
            <person name="Istvanek J."/>
            <person name="Nedelnik J."/>
            <person name="Repkova J."/>
        </authorList>
    </citation>
    <scope>NUCLEOTIDE SEQUENCE [LARGE SCALE GENOMIC DNA]</scope>
    <source>
        <strain evidence="3">cv. 10/8</strain>
        <tissue evidence="2">Leaf</tissue>
    </source>
</reference>
<accession>A0A392RJV6</accession>
<sequence>MVLKIEVMGKFKGKSNDIHPFSHLAPLPGIQYHSSEDFIYFESTKVAYSQLWEALEDDSISIIGVHGMCGCGKTTLVTEVGKEAEKLKMFDK</sequence>
<feature type="non-terminal residue" evidence="2">
    <location>
        <position position="92"/>
    </location>
</feature>